<dbReference type="EMBL" id="JABEQI010000001">
    <property type="protein sequence ID" value="MBB2185225.1"/>
    <property type="molecule type" value="Genomic_DNA"/>
</dbReference>
<dbReference type="InterPro" id="IPR036388">
    <property type="entry name" value="WH-like_DNA-bd_sf"/>
</dbReference>
<dbReference type="InterPro" id="IPR036390">
    <property type="entry name" value="WH_DNA-bd_sf"/>
</dbReference>
<keyword evidence="2" id="KW-0238">DNA-binding</keyword>
<gene>
    <name evidence="5" type="primary">phnF</name>
    <name evidence="6" type="ORF">C7453_101457</name>
    <name evidence="5" type="ORF">HLH32_02260</name>
</gene>
<dbReference type="GO" id="GO:0003700">
    <property type="term" value="F:DNA-binding transcription factor activity"/>
    <property type="evidence" value="ECO:0007669"/>
    <property type="project" value="InterPro"/>
</dbReference>
<keyword evidence="3" id="KW-0804">Transcription</keyword>
<dbReference type="SMART" id="SM00345">
    <property type="entry name" value="HTH_GNTR"/>
    <property type="match status" value="1"/>
</dbReference>
<dbReference type="OrthoDB" id="5454556at2"/>
<reference evidence="5 8" key="2">
    <citation type="submission" date="2020-04" db="EMBL/GenBank/DDBJ databases">
        <title>Description of novel Gluconacetobacter.</title>
        <authorList>
            <person name="Sombolestani A."/>
        </authorList>
    </citation>
    <scope>NUCLEOTIDE SEQUENCE [LARGE SCALE GENOMIC DNA]</scope>
    <source>
        <strain evidence="5 8">LMG 1382</strain>
    </source>
</reference>
<reference evidence="6 7" key="1">
    <citation type="submission" date="2018-07" db="EMBL/GenBank/DDBJ databases">
        <title>Genomic Encyclopedia of Type Strains, Phase IV (KMG-IV): sequencing the most valuable type-strain genomes for metagenomic binning, comparative biology and taxonomic classification.</title>
        <authorList>
            <person name="Goeker M."/>
        </authorList>
    </citation>
    <scope>NUCLEOTIDE SEQUENCE [LARGE SCALE GENOMIC DNA]</scope>
    <source>
        <strain evidence="6 7">DSM 5603</strain>
    </source>
</reference>
<accession>A0A370GC54</accession>
<dbReference type="AlphaFoldDB" id="A0A370GC54"/>
<dbReference type="Proteomes" id="UP000562982">
    <property type="component" value="Unassembled WGS sequence"/>
</dbReference>
<name>A0A370GC54_GLULI</name>
<dbReference type="NCBIfam" id="TIGR02325">
    <property type="entry name" value="C_P_lyase_phnF"/>
    <property type="match status" value="1"/>
</dbReference>
<keyword evidence="7" id="KW-1185">Reference proteome</keyword>
<dbReference type="PROSITE" id="PS50949">
    <property type="entry name" value="HTH_GNTR"/>
    <property type="match status" value="1"/>
</dbReference>
<evidence type="ECO:0000313" key="8">
    <source>
        <dbReference type="Proteomes" id="UP000562982"/>
    </source>
</evidence>
<sequence length="253" mass="28549">MTEKVPRWREVATALTEGIRGGIYEPGKKLPTEHDLARHFQLNRHTIRRALEELANAGLIRTEQGRGSFVSDDPVEYRIHARPRFSEWMEGVNRHAARRKLVLRRMPADEVPDRVLVHAALGAPREVILLERVGYADERPVSYSRHVFDAALHDGLLAALEAQDSITGALNGLGIESLRQRTQVTARCPDSHEASLLRMEPTDPLLRTVGYNVTPAGRPIELSIGHYPARRMQLVFELLQPDMTDIMHDASPR</sequence>
<dbReference type="SMART" id="SM00866">
    <property type="entry name" value="UTRA"/>
    <property type="match status" value="1"/>
</dbReference>
<dbReference type="Gene3D" id="1.10.10.10">
    <property type="entry name" value="Winged helix-like DNA-binding domain superfamily/Winged helix DNA-binding domain"/>
    <property type="match status" value="1"/>
</dbReference>
<dbReference type="InterPro" id="IPR028978">
    <property type="entry name" value="Chorismate_lyase_/UTRA_dom_sf"/>
</dbReference>
<dbReference type="PANTHER" id="PTHR44846:SF17">
    <property type="entry name" value="GNTR-FAMILY TRANSCRIPTIONAL REGULATOR"/>
    <property type="match status" value="1"/>
</dbReference>
<feature type="domain" description="HTH gntR-type" evidence="4">
    <location>
        <begin position="5"/>
        <end position="73"/>
    </location>
</feature>
<dbReference type="InterPro" id="IPR012702">
    <property type="entry name" value="CP_lyase_PhnF"/>
</dbReference>
<dbReference type="Gene3D" id="3.40.1410.10">
    <property type="entry name" value="Chorismate lyase-like"/>
    <property type="match status" value="1"/>
</dbReference>
<evidence type="ECO:0000313" key="6">
    <source>
        <dbReference type="EMBL" id="RDI40659.1"/>
    </source>
</evidence>
<dbReference type="RefSeq" id="WP_114726075.1">
    <property type="nucleotide sequence ID" value="NZ_BJMI01000004.1"/>
</dbReference>
<dbReference type="InterPro" id="IPR050679">
    <property type="entry name" value="Bact_HTH_transcr_reg"/>
</dbReference>
<protein>
    <submittedName>
        <fullName evidence="6">GntR family transcriptional regulator</fullName>
    </submittedName>
    <submittedName>
        <fullName evidence="5">Phosphonate metabolism transcriptional regulator PhnF</fullName>
    </submittedName>
</protein>
<comment type="caution">
    <text evidence="6">The sequence shown here is derived from an EMBL/GenBank/DDBJ whole genome shotgun (WGS) entry which is preliminary data.</text>
</comment>
<dbReference type="GO" id="GO:0003677">
    <property type="term" value="F:DNA binding"/>
    <property type="evidence" value="ECO:0007669"/>
    <property type="project" value="UniProtKB-KW"/>
</dbReference>
<dbReference type="CDD" id="cd07377">
    <property type="entry name" value="WHTH_GntR"/>
    <property type="match status" value="1"/>
</dbReference>
<evidence type="ECO:0000313" key="5">
    <source>
        <dbReference type="EMBL" id="MBB2185225.1"/>
    </source>
</evidence>
<organism evidence="6 7">
    <name type="scientific">Gluconacetobacter liquefaciens</name>
    <name type="common">Acetobacter liquefaciens</name>
    <dbReference type="NCBI Taxonomy" id="89584"/>
    <lineage>
        <taxon>Bacteria</taxon>
        <taxon>Pseudomonadati</taxon>
        <taxon>Pseudomonadota</taxon>
        <taxon>Alphaproteobacteria</taxon>
        <taxon>Acetobacterales</taxon>
        <taxon>Acetobacteraceae</taxon>
        <taxon>Gluconacetobacter</taxon>
    </lineage>
</organism>
<dbReference type="SUPFAM" id="SSF64288">
    <property type="entry name" value="Chorismate lyase-like"/>
    <property type="match status" value="1"/>
</dbReference>
<keyword evidence="1" id="KW-0805">Transcription regulation</keyword>
<dbReference type="PANTHER" id="PTHR44846">
    <property type="entry name" value="MANNOSYL-D-GLYCERATE TRANSPORT/METABOLISM SYSTEM REPRESSOR MNGR-RELATED"/>
    <property type="match status" value="1"/>
</dbReference>
<dbReference type="PRINTS" id="PR00035">
    <property type="entry name" value="HTHGNTR"/>
</dbReference>
<dbReference type="Proteomes" id="UP000254958">
    <property type="component" value="Unassembled WGS sequence"/>
</dbReference>
<dbReference type="InterPro" id="IPR000524">
    <property type="entry name" value="Tscrpt_reg_HTH_GntR"/>
</dbReference>
<evidence type="ECO:0000259" key="4">
    <source>
        <dbReference type="PROSITE" id="PS50949"/>
    </source>
</evidence>
<dbReference type="Pfam" id="PF00392">
    <property type="entry name" value="GntR"/>
    <property type="match status" value="1"/>
</dbReference>
<evidence type="ECO:0000256" key="2">
    <source>
        <dbReference type="ARBA" id="ARBA00023125"/>
    </source>
</evidence>
<evidence type="ECO:0000256" key="3">
    <source>
        <dbReference type="ARBA" id="ARBA00023163"/>
    </source>
</evidence>
<dbReference type="Pfam" id="PF07702">
    <property type="entry name" value="UTRA"/>
    <property type="match status" value="1"/>
</dbReference>
<evidence type="ECO:0000313" key="7">
    <source>
        <dbReference type="Proteomes" id="UP000254958"/>
    </source>
</evidence>
<evidence type="ECO:0000256" key="1">
    <source>
        <dbReference type="ARBA" id="ARBA00023015"/>
    </source>
</evidence>
<dbReference type="GO" id="GO:0045892">
    <property type="term" value="P:negative regulation of DNA-templated transcription"/>
    <property type="evidence" value="ECO:0007669"/>
    <property type="project" value="TreeGrafter"/>
</dbReference>
<dbReference type="SUPFAM" id="SSF46785">
    <property type="entry name" value="Winged helix' DNA-binding domain"/>
    <property type="match status" value="1"/>
</dbReference>
<dbReference type="InterPro" id="IPR011663">
    <property type="entry name" value="UTRA"/>
</dbReference>
<dbReference type="EMBL" id="QQAW01000001">
    <property type="protein sequence ID" value="RDI40659.1"/>
    <property type="molecule type" value="Genomic_DNA"/>
</dbReference>
<proteinExistence type="predicted"/>